<feature type="compositionally biased region" description="Acidic residues" evidence="1">
    <location>
        <begin position="27"/>
        <end position="37"/>
    </location>
</feature>
<protein>
    <submittedName>
        <fullName evidence="2">Uncharacterized protein</fullName>
    </submittedName>
</protein>
<dbReference type="InterPro" id="IPR027417">
    <property type="entry name" value="P-loop_NTPase"/>
</dbReference>
<feature type="compositionally biased region" description="Basic residues" evidence="1">
    <location>
        <begin position="1"/>
        <end position="19"/>
    </location>
</feature>
<sequence>MARSASKRVGRFSRQRMQRLMRGGESGGDDNGSDDGGNDPRPFVDIAVEHATGKAAASGGDGGGNGRGRGAKRGAARALLESYVAAFGLALDLELEEEWQEAEQRLQSWSRERLAAEGVALFQMSAAADGQIYRDSVLKFFRPNEPLPFHALSQASARACAHTRMPALGDIILISRGDPGGDSLEGVVVDYSTRWLRVALPTQVAEHVRGPGWRLDLYANTIAHERAQAALKCFAAPALGGGGGGGGGDSGGGGAVAADAEADGRKWAGPGQPGEGLWRALSGCLTAGKTRTLLRLCRAALPLLPGGGQLLAVAASNVAVDNLVGGLLDLGVKVVRVGQPVKVGWGT</sequence>
<dbReference type="AlphaFoldDB" id="A0A0D2MEK2"/>
<dbReference type="Proteomes" id="UP000054498">
    <property type="component" value="Unassembled WGS sequence"/>
</dbReference>
<dbReference type="GeneID" id="25731933"/>
<organism evidence="2 3">
    <name type="scientific">Monoraphidium neglectum</name>
    <dbReference type="NCBI Taxonomy" id="145388"/>
    <lineage>
        <taxon>Eukaryota</taxon>
        <taxon>Viridiplantae</taxon>
        <taxon>Chlorophyta</taxon>
        <taxon>core chlorophytes</taxon>
        <taxon>Chlorophyceae</taxon>
        <taxon>CS clade</taxon>
        <taxon>Sphaeropleales</taxon>
        <taxon>Selenastraceae</taxon>
        <taxon>Monoraphidium</taxon>
    </lineage>
</organism>
<dbReference type="KEGG" id="mng:MNEG_14377"/>
<dbReference type="STRING" id="145388.A0A0D2MEK2"/>
<dbReference type="EMBL" id="KK104661">
    <property type="protein sequence ID" value="KIY93585.1"/>
    <property type="molecule type" value="Genomic_DNA"/>
</dbReference>
<gene>
    <name evidence="2" type="ORF">MNEG_14377</name>
</gene>
<accession>A0A0D2MEK2</accession>
<reference evidence="2 3" key="1">
    <citation type="journal article" date="2013" name="BMC Genomics">
        <title>Reconstruction of the lipid metabolism for the microalga Monoraphidium neglectum from its genome sequence reveals characteristics suitable for biofuel production.</title>
        <authorList>
            <person name="Bogen C."/>
            <person name="Al-Dilaimi A."/>
            <person name="Albersmeier A."/>
            <person name="Wichmann J."/>
            <person name="Grundmann M."/>
            <person name="Rupp O."/>
            <person name="Lauersen K.J."/>
            <person name="Blifernez-Klassen O."/>
            <person name="Kalinowski J."/>
            <person name="Goesmann A."/>
            <person name="Mussgnug J.H."/>
            <person name="Kruse O."/>
        </authorList>
    </citation>
    <scope>NUCLEOTIDE SEQUENCE [LARGE SCALE GENOMIC DNA]</scope>
    <source>
        <strain evidence="2 3">SAG 48.87</strain>
    </source>
</reference>
<evidence type="ECO:0000313" key="3">
    <source>
        <dbReference type="Proteomes" id="UP000054498"/>
    </source>
</evidence>
<keyword evidence="3" id="KW-1185">Reference proteome</keyword>
<evidence type="ECO:0000256" key="1">
    <source>
        <dbReference type="SAM" id="MobiDB-lite"/>
    </source>
</evidence>
<proteinExistence type="predicted"/>
<dbReference type="OrthoDB" id="6513042at2759"/>
<feature type="region of interest" description="Disordered" evidence="1">
    <location>
        <begin position="1"/>
        <end position="43"/>
    </location>
</feature>
<dbReference type="RefSeq" id="XP_013892605.1">
    <property type="nucleotide sequence ID" value="XM_014037151.1"/>
</dbReference>
<name>A0A0D2MEK2_9CHLO</name>
<dbReference type="Gene3D" id="3.40.50.300">
    <property type="entry name" value="P-loop containing nucleotide triphosphate hydrolases"/>
    <property type="match status" value="1"/>
</dbReference>
<evidence type="ECO:0000313" key="2">
    <source>
        <dbReference type="EMBL" id="KIY93585.1"/>
    </source>
</evidence>